<proteinExistence type="predicted"/>
<dbReference type="Proteomes" id="UP001153269">
    <property type="component" value="Unassembled WGS sequence"/>
</dbReference>
<accession>A0A9N7Z849</accession>
<organism evidence="1 2">
    <name type="scientific">Pleuronectes platessa</name>
    <name type="common">European plaice</name>
    <dbReference type="NCBI Taxonomy" id="8262"/>
    <lineage>
        <taxon>Eukaryota</taxon>
        <taxon>Metazoa</taxon>
        <taxon>Chordata</taxon>
        <taxon>Craniata</taxon>
        <taxon>Vertebrata</taxon>
        <taxon>Euteleostomi</taxon>
        <taxon>Actinopterygii</taxon>
        <taxon>Neopterygii</taxon>
        <taxon>Teleostei</taxon>
        <taxon>Neoteleostei</taxon>
        <taxon>Acanthomorphata</taxon>
        <taxon>Carangaria</taxon>
        <taxon>Pleuronectiformes</taxon>
        <taxon>Pleuronectoidei</taxon>
        <taxon>Pleuronectidae</taxon>
        <taxon>Pleuronectes</taxon>
    </lineage>
</organism>
<gene>
    <name evidence="1" type="ORF">PLEPLA_LOCUS39944</name>
</gene>
<keyword evidence="2" id="KW-1185">Reference proteome</keyword>
<dbReference type="AlphaFoldDB" id="A0A9N7Z849"/>
<evidence type="ECO:0000313" key="2">
    <source>
        <dbReference type="Proteomes" id="UP001153269"/>
    </source>
</evidence>
<reference evidence="1" key="1">
    <citation type="submission" date="2020-03" db="EMBL/GenBank/DDBJ databases">
        <authorList>
            <person name="Weist P."/>
        </authorList>
    </citation>
    <scope>NUCLEOTIDE SEQUENCE</scope>
</reference>
<sequence>MLQITAIYVFSKSSPKQVADWEPPRRQLPLAPTWIQAEPRPVVLTWQGRGRVNDPTVTCVEVEPTRVALLIGTEKD</sequence>
<comment type="caution">
    <text evidence="1">The sequence shown here is derived from an EMBL/GenBank/DDBJ whole genome shotgun (WGS) entry which is preliminary data.</text>
</comment>
<name>A0A9N7Z849_PLEPL</name>
<evidence type="ECO:0000313" key="1">
    <source>
        <dbReference type="EMBL" id="CAB1452204.1"/>
    </source>
</evidence>
<protein>
    <submittedName>
        <fullName evidence="1">Uncharacterized protein</fullName>
    </submittedName>
</protein>
<dbReference type="EMBL" id="CADEAL010004120">
    <property type="protein sequence ID" value="CAB1452204.1"/>
    <property type="molecule type" value="Genomic_DNA"/>
</dbReference>